<organism evidence="2 3">
    <name type="scientific">Ranitomeya imitator</name>
    <name type="common">mimic poison frog</name>
    <dbReference type="NCBI Taxonomy" id="111125"/>
    <lineage>
        <taxon>Eukaryota</taxon>
        <taxon>Metazoa</taxon>
        <taxon>Chordata</taxon>
        <taxon>Craniata</taxon>
        <taxon>Vertebrata</taxon>
        <taxon>Euteleostomi</taxon>
        <taxon>Amphibia</taxon>
        <taxon>Batrachia</taxon>
        <taxon>Anura</taxon>
        <taxon>Neobatrachia</taxon>
        <taxon>Hyloidea</taxon>
        <taxon>Dendrobatidae</taxon>
        <taxon>Dendrobatinae</taxon>
        <taxon>Ranitomeya</taxon>
    </lineage>
</organism>
<feature type="transmembrane region" description="Helical" evidence="1">
    <location>
        <begin position="40"/>
        <end position="61"/>
    </location>
</feature>
<evidence type="ECO:0000256" key="1">
    <source>
        <dbReference type="SAM" id="Phobius"/>
    </source>
</evidence>
<name>A0ABN9MFF0_9NEOB</name>
<dbReference type="EMBL" id="CAUEEQ010052946">
    <property type="protein sequence ID" value="CAJ0961636.1"/>
    <property type="molecule type" value="Genomic_DNA"/>
</dbReference>
<evidence type="ECO:0000313" key="3">
    <source>
        <dbReference type="Proteomes" id="UP001176940"/>
    </source>
</evidence>
<keyword evidence="1" id="KW-1133">Transmembrane helix</keyword>
<keyword evidence="1" id="KW-0812">Transmembrane</keyword>
<keyword evidence="3" id="KW-1185">Reference proteome</keyword>
<gene>
    <name evidence="2" type="ORF">RIMI_LOCUS17825778</name>
</gene>
<feature type="non-terminal residue" evidence="2">
    <location>
        <position position="108"/>
    </location>
</feature>
<reference evidence="2" key="1">
    <citation type="submission" date="2023-07" db="EMBL/GenBank/DDBJ databases">
        <authorList>
            <person name="Stuckert A."/>
        </authorList>
    </citation>
    <scope>NUCLEOTIDE SEQUENCE</scope>
</reference>
<comment type="caution">
    <text evidence="2">The sequence shown here is derived from an EMBL/GenBank/DDBJ whole genome shotgun (WGS) entry which is preliminary data.</text>
</comment>
<evidence type="ECO:0000313" key="2">
    <source>
        <dbReference type="EMBL" id="CAJ0961636.1"/>
    </source>
</evidence>
<accession>A0ABN9MFF0</accession>
<keyword evidence="1" id="KW-0472">Membrane</keyword>
<protein>
    <submittedName>
        <fullName evidence="2">Uncharacterized protein</fullName>
    </submittedName>
</protein>
<dbReference type="Proteomes" id="UP001176940">
    <property type="component" value="Unassembled WGS sequence"/>
</dbReference>
<feature type="non-terminal residue" evidence="2">
    <location>
        <position position="1"/>
    </location>
</feature>
<sequence>LFTEAPLLTTTVPTTISTVSTRTTTVCHCTEDCDCLIELLLAFFGGILVTLILFGIGFCAFKIKEKVNKKSEQSGYRCQNQETSNSVGGQHLESTDENVSYATISFKT</sequence>
<proteinExistence type="predicted"/>